<dbReference type="Gene3D" id="3.20.20.140">
    <property type="entry name" value="Metal-dependent hydrolases"/>
    <property type="match status" value="1"/>
</dbReference>
<dbReference type="STRING" id="521674.Plim_3031"/>
<dbReference type="HOGENOM" id="CLU_016107_2_1_0"/>
<dbReference type="InterPro" id="IPR011059">
    <property type="entry name" value="Metal-dep_hydrolase_composite"/>
</dbReference>
<keyword evidence="2" id="KW-0378">Hydrolase</keyword>
<dbReference type="SUPFAM" id="SSF51556">
    <property type="entry name" value="Metallo-dependent hydrolases"/>
    <property type="match status" value="1"/>
</dbReference>
<evidence type="ECO:0000313" key="5">
    <source>
        <dbReference type="Proteomes" id="UP000002220"/>
    </source>
</evidence>
<dbReference type="PANTHER" id="PTHR11113:SF14">
    <property type="entry name" value="N-ACETYLGLUCOSAMINE-6-PHOSPHATE DEACETYLASE"/>
    <property type="match status" value="1"/>
</dbReference>
<proteinExistence type="inferred from homology"/>
<dbReference type="Proteomes" id="UP000002220">
    <property type="component" value="Chromosome"/>
</dbReference>
<dbReference type="InterPro" id="IPR032466">
    <property type="entry name" value="Metal_Hydrolase"/>
</dbReference>
<dbReference type="eggNOG" id="COG3653">
    <property type="taxonomic scope" value="Bacteria"/>
</dbReference>
<gene>
    <name evidence="4" type="ordered locus">Plim_3031</name>
</gene>
<evidence type="ECO:0000259" key="3">
    <source>
        <dbReference type="Pfam" id="PF07969"/>
    </source>
</evidence>
<dbReference type="SUPFAM" id="SSF51338">
    <property type="entry name" value="Composite domain of metallo-dependent hydrolases"/>
    <property type="match status" value="1"/>
</dbReference>
<organism evidence="4 5">
    <name type="scientific">Planctopirus limnophila (strain ATCC 43296 / DSM 3776 / IFAM 1008 / Mu 290)</name>
    <name type="common">Planctomyces limnophilus</name>
    <dbReference type="NCBI Taxonomy" id="521674"/>
    <lineage>
        <taxon>Bacteria</taxon>
        <taxon>Pseudomonadati</taxon>
        <taxon>Planctomycetota</taxon>
        <taxon>Planctomycetia</taxon>
        <taxon>Planctomycetales</taxon>
        <taxon>Planctomycetaceae</taxon>
        <taxon>Planctopirus</taxon>
    </lineage>
</organism>
<dbReference type="OrthoDB" id="9775607at2"/>
<name>D5SSQ2_PLAL2</name>
<dbReference type="Gene3D" id="2.30.40.10">
    <property type="entry name" value="Urease, subunit C, domain 1"/>
    <property type="match status" value="1"/>
</dbReference>
<evidence type="ECO:0000256" key="2">
    <source>
        <dbReference type="ARBA" id="ARBA00022801"/>
    </source>
</evidence>
<dbReference type="Pfam" id="PF07969">
    <property type="entry name" value="Amidohydro_3"/>
    <property type="match status" value="2"/>
</dbReference>
<feature type="domain" description="Amidohydrolase 3" evidence="3">
    <location>
        <begin position="380"/>
        <end position="498"/>
    </location>
</feature>
<feature type="domain" description="Amidohydrolase 3" evidence="3">
    <location>
        <begin position="66"/>
        <end position="243"/>
    </location>
</feature>
<dbReference type="InterPro" id="IPR023100">
    <property type="entry name" value="D-aminoacylase_insert_dom_sf"/>
</dbReference>
<dbReference type="InterPro" id="IPR013108">
    <property type="entry name" value="Amidohydro_3"/>
</dbReference>
<reference evidence="4 5" key="1">
    <citation type="journal article" date="2010" name="Stand. Genomic Sci.">
        <title>Complete genome sequence of Planctomyces limnophilus type strain (Mu 290).</title>
        <authorList>
            <person name="Labutti K."/>
            <person name="Sikorski J."/>
            <person name="Schneider S."/>
            <person name="Nolan M."/>
            <person name="Lucas S."/>
            <person name="Glavina Del Rio T."/>
            <person name="Tice H."/>
            <person name="Cheng J.F."/>
            <person name="Goodwin L."/>
            <person name="Pitluck S."/>
            <person name="Liolios K."/>
            <person name="Ivanova N."/>
            <person name="Mavromatis K."/>
            <person name="Mikhailova N."/>
            <person name="Pati A."/>
            <person name="Chen A."/>
            <person name="Palaniappan K."/>
            <person name="Land M."/>
            <person name="Hauser L."/>
            <person name="Chang Y.J."/>
            <person name="Jeffries C.D."/>
            <person name="Tindall B.J."/>
            <person name="Rohde M."/>
            <person name="Goker M."/>
            <person name="Woyke T."/>
            <person name="Bristow J."/>
            <person name="Eisen J.A."/>
            <person name="Markowitz V."/>
            <person name="Hugenholtz P."/>
            <person name="Kyrpides N.C."/>
            <person name="Klenk H.P."/>
            <person name="Lapidus A."/>
        </authorList>
    </citation>
    <scope>NUCLEOTIDE SEQUENCE [LARGE SCALE GENOMIC DNA]</scope>
    <source>
        <strain evidence="5">ATCC 43296 / DSM 3776 / IFAM 1008 / 290</strain>
    </source>
</reference>
<evidence type="ECO:0000313" key="4">
    <source>
        <dbReference type="EMBL" id="ADG68853.1"/>
    </source>
</evidence>
<dbReference type="CDD" id="cd01297">
    <property type="entry name" value="D-aminoacylase"/>
    <property type="match status" value="1"/>
</dbReference>
<dbReference type="KEGG" id="plm:Plim_3031"/>
<protein>
    <submittedName>
        <fullName evidence="4">N-acyl-D-amino-acid deacylase</fullName>
    </submittedName>
</protein>
<dbReference type="GO" id="GO:0008448">
    <property type="term" value="F:N-acetylglucosamine-6-phosphate deacetylase activity"/>
    <property type="evidence" value="ECO:0007669"/>
    <property type="project" value="TreeGrafter"/>
</dbReference>
<dbReference type="PANTHER" id="PTHR11113">
    <property type="entry name" value="N-ACETYLGLUCOSAMINE-6-PHOSPHATE DEACETYLASE"/>
    <property type="match status" value="1"/>
</dbReference>
<sequence>MRHTALTLLICSLLQGSDLLAKDALVFRNATIYDGGGAPPVIGHVSIDKGKITSLGQGDGPEATWVIDAKGLVIAPGFIDLHTHSDPSVTSVNSRACTNYIMQGCTTSVTGNCGSGPVDVADYYKKINTPGAGTNVAHLLPQGSLRSQVVGSENRKPTPEELAKMRALAKKAMDDGAWGMSTGLIYLPGSYSSTEELIEIASEIAAGGGFYASHIRGEASTLLPSVLEAIEIGEKAGCPTHISHIKAADTPNWGSIGQAIALIETAQRKGLKVTADQYPYTAFSTTLEPTIFPNWARSGGRKELIARLNDPEAGPKIREEVAREIKTSDDGRQIVISSCSRYPQYVGKNLYEIGQMDKITATEAVEKITRAGGARIVKFAMSEDDVRTAMTYPWVATASDASAGLPTADRPHPRGYGTFPRKIGHYAIREQVISLEHAIRSATGLPADILGFKDRGYLKTGYAADIVVFDPQSFIDKATFEEPYQYAEGMQYVLVNGTMAVYKGTPTGALAGRALQKNADQKTAK</sequence>
<dbReference type="GO" id="GO:0006046">
    <property type="term" value="P:N-acetylglucosamine catabolic process"/>
    <property type="evidence" value="ECO:0007669"/>
    <property type="project" value="TreeGrafter"/>
</dbReference>
<evidence type="ECO:0000256" key="1">
    <source>
        <dbReference type="ARBA" id="ARBA00010716"/>
    </source>
</evidence>
<dbReference type="EMBL" id="CP001744">
    <property type="protein sequence ID" value="ADG68853.1"/>
    <property type="molecule type" value="Genomic_DNA"/>
</dbReference>
<comment type="similarity">
    <text evidence="1">Belongs to the metallo-dependent hydrolases superfamily. NagA family.</text>
</comment>
<dbReference type="AlphaFoldDB" id="D5SSQ2"/>
<accession>D5SSQ2</accession>
<dbReference type="Gene3D" id="3.30.1490.130">
    <property type="entry name" value="D-aminoacylase. Domain 3"/>
    <property type="match status" value="1"/>
</dbReference>
<keyword evidence="5" id="KW-1185">Reference proteome</keyword>